<evidence type="ECO:0000313" key="1">
    <source>
        <dbReference type="EMBL" id="GBL91722.1"/>
    </source>
</evidence>
<keyword evidence="2" id="KW-1185">Reference proteome</keyword>
<reference evidence="1 2" key="1">
    <citation type="journal article" date="2019" name="Sci. Rep.">
        <title>Orb-weaving spider Araneus ventricosus genome elucidates the spidroin gene catalogue.</title>
        <authorList>
            <person name="Kono N."/>
            <person name="Nakamura H."/>
            <person name="Ohtoshi R."/>
            <person name="Moran D.A.P."/>
            <person name="Shinohara A."/>
            <person name="Yoshida Y."/>
            <person name="Fujiwara M."/>
            <person name="Mori M."/>
            <person name="Tomita M."/>
            <person name="Arakawa K."/>
        </authorList>
    </citation>
    <scope>NUCLEOTIDE SEQUENCE [LARGE SCALE GENOMIC DNA]</scope>
</reference>
<proteinExistence type="predicted"/>
<sequence length="127" mass="14102">MEDNQTDNDENSKNGNVSDAVECVLSLQKTLTQFEEKGGKMYGINVDEYLTADIMVFAGVTEEDILSEIINKMENDDTDPSKSLLISQEALQTIQSLLAFFSSLSSTNDDHFRVLDSIQTLLVDLTV</sequence>
<name>A0A4Y2BHI7_ARAVE</name>
<organism evidence="1 2">
    <name type="scientific">Araneus ventricosus</name>
    <name type="common">Orbweaver spider</name>
    <name type="synonym">Epeira ventricosa</name>
    <dbReference type="NCBI Taxonomy" id="182803"/>
    <lineage>
        <taxon>Eukaryota</taxon>
        <taxon>Metazoa</taxon>
        <taxon>Ecdysozoa</taxon>
        <taxon>Arthropoda</taxon>
        <taxon>Chelicerata</taxon>
        <taxon>Arachnida</taxon>
        <taxon>Araneae</taxon>
        <taxon>Araneomorphae</taxon>
        <taxon>Entelegynae</taxon>
        <taxon>Araneoidea</taxon>
        <taxon>Araneidae</taxon>
        <taxon>Araneus</taxon>
    </lineage>
</organism>
<gene>
    <name evidence="1" type="ORF">AVEN_71364_1</name>
</gene>
<dbReference type="Proteomes" id="UP000499080">
    <property type="component" value="Unassembled WGS sequence"/>
</dbReference>
<accession>A0A4Y2BHI7</accession>
<dbReference type="AlphaFoldDB" id="A0A4Y2BHI7"/>
<comment type="caution">
    <text evidence="1">The sequence shown here is derived from an EMBL/GenBank/DDBJ whole genome shotgun (WGS) entry which is preliminary data.</text>
</comment>
<evidence type="ECO:0000313" key="2">
    <source>
        <dbReference type="Proteomes" id="UP000499080"/>
    </source>
</evidence>
<dbReference type="EMBL" id="BGPR01000081">
    <property type="protein sequence ID" value="GBL91722.1"/>
    <property type="molecule type" value="Genomic_DNA"/>
</dbReference>
<protein>
    <submittedName>
        <fullName evidence="1">Uncharacterized protein</fullName>
    </submittedName>
</protein>